<evidence type="ECO:0000313" key="3">
    <source>
        <dbReference type="Proteomes" id="UP000442109"/>
    </source>
</evidence>
<dbReference type="GO" id="GO:0003824">
    <property type="term" value="F:catalytic activity"/>
    <property type="evidence" value="ECO:0007669"/>
    <property type="project" value="UniProtKB-ARBA"/>
</dbReference>
<organism evidence="2 3">
    <name type="scientific">Psychrobacter sanguinis</name>
    <dbReference type="NCBI Taxonomy" id="861445"/>
    <lineage>
        <taxon>Bacteria</taxon>
        <taxon>Pseudomonadati</taxon>
        <taxon>Pseudomonadota</taxon>
        <taxon>Gammaproteobacteria</taxon>
        <taxon>Moraxellales</taxon>
        <taxon>Moraxellaceae</taxon>
        <taxon>Psychrobacter</taxon>
    </lineage>
</organism>
<protein>
    <submittedName>
        <fullName evidence="2">Enoyl-CoA hydratase</fullName>
    </submittedName>
</protein>
<comment type="caution">
    <text evidence="2">The sequence shown here is derived from an EMBL/GenBank/DDBJ whole genome shotgun (WGS) entry which is preliminary data.</text>
</comment>
<reference evidence="2 3" key="1">
    <citation type="journal article" date="2019" name="PLoS ONE">
        <title>Pup mortality in New Zealand sea lions (Phocarctos hookeri) at Enderby Island, Auckland Islands, 2013-18.</title>
        <authorList>
            <person name="Michael S.A."/>
            <person name="Hayman D.T.S."/>
            <person name="Gray R."/>
            <person name="Zhang J."/>
            <person name="Rogers L."/>
            <person name="Roe W.D."/>
        </authorList>
    </citation>
    <scope>NUCLEOTIDE SEQUENCE [LARGE SCALE GENOMIC DNA]</scope>
    <source>
        <strain evidence="2 3">SM868</strain>
    </source>
</reference>
<gene>
    <name evidence="2" type="ORF">GB996_11370</name>
</gene>
<comment type="similarity">
    <text evidence="1">Belongs to the enoyl-CoA hydratase/isomerase family.</text>
</comment>
<dbReference type="AlphaFoldDB" id="A0A844M3V6"/>
<dbReference type="PANTHER" id="PTHR43802:SF1">
    <property type="entry name" value="IP11341P-RELATED"/>
    <property type="match status" value="1"/>
</dbReference>
<dbReference type="Gene3D" id="3.90.226.10">
    <property type="entry name" value="2-enoyl-CoA Hydratase, Chain A, domain 1"/>
    <property type="match status" value="1"/>
</dbReference>
<dbReference type="Pfam" id="PF00378">
    <property type="entry name" value="ECH_1"/>
    <property type="match status" value="1"/>
</dbReference>
<dbReference type="RefSeq" id="WP_155587735.1">
    <property type="nucleotide sequence ID" value="NZ_WFKQ01000015.1"/>
</dbReference>
<dbReference type="InterPro" id="IPR001753">
    <property type="entry name" value="Enoyl-CoA_hydra/iso"/>
</dbReference>
<dbReference type="Gene3D" id="1.10.12.10">
    <property type="entry name" value="Lyase 2-enoyl-coa Hydratase, Chain A, domain 2"/>
    <property type="match status" value="1"/>
</dbReference>
<sequence>METITVEVRDAIAIVKISRPEAFNSMNEQMSIDARQALAVIRQDNTIRAMILTAEGRSFCAGAELSDELSGGDAQHSAGSRLNATMRDHTNPWIHDLHNMPIPVVVAINGVAAGAGVGLALAGDISIAANSATFILTFSAKLGLIPDVGLTWQLSRRIGMARATALALLGDKINAQQAVEWGLIWQSVDDDRLMEAALSTADRLAKMPRHAALELRQALHHAQTMPLEAQLDYERRRQCILIEKPEFREGVAAFKEKRAPNFR</sequence>
<dbReference type="EMBL" id="WFKQ01000015">
    <property type="protein sequence ID" value="MUG33380.1"/>
    <property type="molecule type" value="Genomic_DNA"/>
</dbReference>
<name>A0A844M3V6_9GAMM</name>
<dbReference type="InterPro" id="IPR014748">
    <property type="entry name" value="Enoyl-CoA_hydra_C"/>
</dbReference>
<keyword evidence="3" id="KW-1185">Reference proteome</keyword>
<accession>A0A844M3V6</accession>
<evidence type="ECO:0000256" key="1">
    <source>
        <dbReference type="ARBA" id="ARBA00005254"/>
    </source>
</evidence>
<dbReference type="OrthoDB" id="9777711at2"/>
<dbReference type="InterPro" id="IPR029045">
    <property type="entry name" value="ClpP/crotonase-like_dom_sf"/>
</dbReference>
<proteinExistence type="inferred from homology"/>
<dbReference type="PANTHER" id="PTHR43802">
    <property type="entry name" value="ENOYL-COA HYDRATASE"/>
    <property type="match status" value="1"/>
</dbReference>
<dbReference type="SUPFAM" id="SSF52096">
    <property type="entry name" value="ClpP/crotonase"/>
    <property type="match status" value="1"/>
</dbReference>
<dbReference type="Proteomes" id="UP000442109">
    <property type="component" value="Unassembled WGS sequence"/>
</dbReference>
<evidence type="ECO:0000313" key="2">
    <source>
        <dbReference type="EMBL" id="MUG33380.1"/>
    </source>
</evidence>
<dbReference type="CDD" id="cd06558">
    <property type="entry name" value="crotonase-like"/>
    <property type="match status" value="1"/>
</dbReference>